<dbReference type="AlphaFoldDB" id="A0A1H9AFJ0"/>
<dbReference type="EMBL" id="FOFG01000001">
    <property type="protein sequence ID" value="SEP74708.1"/>
    <property type="molecule type" value="Genomic_DNA"/>
</dbReference>
<dbReference type="Proteomes" id="UP000199647">
    <property type="component" value="Unassembled WGS sequence"/>
</dbReference>
<organism evidence="5 6">
    <name type="scientific">Faunimonas pinastri</name>
    <dbReference type="NCBI Taxonomy" id="1855383"/>
    <lineage>
        <taxon>Bacteria</taxon>
        <taxon>Pseudomonadati</taxon>
        <taxon>Pseudomonadota</taxon>
        <taxon>Alphaproteobacteria</taxon>
        <taxon>Hyphomicrobiales</taxon>
        <taxon>Afifellaceae</taxon>
        <taxon>Faunimonas</taxon>
    </lineage>
</organism>
<evidence type="ECO:0000256" key="2">
    <source>
        <dbReference type="SAM" id="Phobius"/>
    </source>
</evidence>
<dbReference type="Gene3D" id="3.40.50.880">
    <property type="match status" value="1"/>
</dbReference>
<feature type="transmembrane region" description="Helical" evidence="2">
    <location>
        <begin position="666"/>
        <end position="686"/>
    </location>
</feature>
<feature type="domain" description="Aerotolerance regulator N-terminal" evidence="3">
    <location>
        <begin position="2"/>
        <end position="78"/>
    </location>
</feature>
<evidence type="ECO:0000259" key="3">
    <source>
        <dbReference type="Pfam" id="PF07584"/>
    </source>
</evidence>
<dbReference type="Pfam" id="PF13709">
    <property type="entry name" value="DUF4159"/>
    <property type="match status" value="1"/>
</dbReference>
<keyword evidence="2" id="KW-1133">Transmembrane helix</keyword>
<dbReference type="NCBIfam" id="TIGR02226">
    <property type="entry name" value="two_anch"/>
    <property type="match status" value="1"/>
</dbReference>
<evidence type="ECO:0000313" key="6">
    <source>
        <dbReference type="Proteomes" id="UP000199647"/>
    </source>
</evidence>
<sequence length="943" mass="100358">MMGFGFLSPWILAALAALPLLWLLLRVTPPKARRVDFPPTRILLGLDDREQTPARTPWWLTALRLLLAGLIIAALAEPVLRPEARLTTGGKQPLLVLLDNGWDAAPDFQQRLDAARAAIQEAERDSRPVALVASAEPSAEGITPGAATEAERRLSALRPRPFLPDRAALAKRLAGAFGEHSASLLWIAGTLDTPGSGALHDALDRIATDAKLLQSSRPLTALLPPRNAADAIRVPLVRTVPLPPSGETMQVAGFDKEGRRILDGPVRFTDGLHGEAEIRLPAELRNEVTRFAILGEDSAGAVQLLDNRWRRKSVGLVEGTGDNDAQPLLSPLTYVRRALAPNVDILDPTGNDIGAEVDGLIGRGASILVLTDIGNLAPEVTDRLLRWIEAGGTLVRFASPRLSASDARLLPVRLREGERDFGGSLSWEQPQAIGSFPASGAFAGLAVPQDVRVERQILADPESLQGAAVWAELKDGTPLVTARRAGAGRIVLFHVTADPRWSNLPISGSFVQMLDTVVDTAGLVDMSKVNAPTKGNAPASPGAQPDTSGKAAPWKPVQVLDGFGHLTPPDPGATLVADIARTRPSAETPPGIYDQAGTIRALNTVENAAALKLLTPASLGWQGATATLQPQQNKPIWPWLLAGAAVLAVLDGLAVLLLSGRLRRPVAARAAAAVALFLLAGLFTLAPGRPALAQDNPGGAPQSALSTRLAYVRTGNSEIDDTSKAGLQGLTTVLGERTSLEPGEPAEVDIAHDELAFYSLLYWPIDPNAPVPPPETMARIDAFMQNGGTILFDTRDGGSFSPTGVSPETQKLRDILKFVNVPPLQPVPADHVLTKTFFLLQDFPGRWDTSPLWVEALAADPQQRNRPARGGDGVSPILITGNDMAAAWAVSADGTFLYPTVPADPRQREMAFRAGVNIVMYTLTGNYKADQVHVPALLERLGQ</sequence>
<dbReference type="RefSeq" id="WP_092494897.1">
    <property type="nucleotide sequence ID" value="NZ_FOFG01000001.1"/>
</dbReference>
<evidence type="ECO:0000259" key="4">
    <source>
        <dbReference type="Pfam" id="PF13709"/>
    </source>
</evidence>
<dbReference type="CDD" id="cd03143">
    <property type="entry name" value="A4_beta-galactosidase_middle_domain"/>
    <property type="match status" value="1"/>
</dbReference>
<keyword evidence="2" id="KW-0472">Membrane</keyword>
<keyword evidence="2 5" id="KW-0812">Transmembrane</keyword>
<proteinExistence type="predicted"/>
<dbReference type="Pfam" id="PF07584">
    <property type="entry name" value="BatA"/>
    <property type="match status" value="1"/>
</dbReference>
<evidence type="ECO:0000313" key="5">
    <source>
        <dbReference type="EMBL" id="SEP74708.1"/>
    </source>
</evidence>
<feature type="domain" description="DUF4159" evidence="4">
    <location>
        <begin position="708"/>
        <end position="923"/>
    </location>
</feature>
<dbReference type="InterPro" id="IPR024163">
    <property type="entry name" value="Aerotolerance_reg_N"/>
</dbReference>
<feature type="transmembrane region" description="Helical" evidence="2">
    <location>
        <begin position="58"/>
        <end position="76"/>
    </location>
</feature>
<dbReference type="SUPFAM" id="SSF52317">
    <property type="entry name" value="Class I glutamine amidotransferase-like"/>
    <property type="match status" value="1"/>
</dbReference>
<dbReference type="InterPro" id="IPR025297">
    <property type="entry name" value="DUF4159"/>
</dbReference>
<keyword evidence="6" id="KW-1185">Reference proteome</keyword>
<dbReference type="InterPro" id="IPR011933">
    <property type="entry name" value="Double_TM_dom"/>
</dbReference>
<gene>
    <name evidence="5" type="ORF">SAMN05216548_101398</name>
</gene>
<reference evidence="5 6" key="1">
    <citation type="submission" date="2016-10" db="EMBL/GenBank/DDBJ databases">
        <authorList>
            <person name="de Groot N.N."/>
        </authorList>
    </citation>
    <scope>NUCLEOTIDE SEQUENCE [LARGE SCALE GENOMIC DNA]</scope>
    <source>
        <strain evidence="5 6">A52C2</strain>
    </source>
</reference>
<dbReference type="STRING" id="1855383.SAMN05216548_101398"/>
<dbReference type="PANTHER" id="PTHR37464:SF1">
    <property type="entry name" value="BLL2463 PROTEIN"/>
    <property type="match status" value="1"/>
</dbReference>
<dbReference type="Gene3D" id="3.40.50.12140">
    <property type="entry name" value="Domain of unknown function DUF4159"/>
    <property type="match status" value="1"/>
</dbReference>
<dbReference type="OrthoDB" id="9773014at2"/>
<name>A0A1H9AFJ0_9HYPH</name>
<accession>A0A1H9AFJ0</accession>
<protein>
    <submittedName>
        <fullName evidence="5">N-terminal double-transmembrane domain-containing protein</fullName>
    </submittedName>
</protein>
<dbReference type="PANTHER" id="PTHR37464">
    <property type="entry name" value="BLL2463 PROTEIN"/>
    <property type="match status" value="1"/>
</dbReference>
<dbReference type="InterPro" id="IPR029062">
    <property type="entry name" value="Class_I_gatase-like"/>
</dbReference>
<feature type="region of interest" description="Disordered" evidence="1">
    <location>
        <begin position="529"/>
        <end position="552"/>
    </location>
</feature>
<feature type="transmembrane region" description="Helical" evidence="2">
    <location>
        <begin position="639"/>
        <end position="660"/>
    </location>
</feature>
<evidence type="ECO:0000256" key="1">
    <source>
        <dbReference type="SAM" id="MobiDB-lite"/>
    </source>
</evidence>